<keyword evidence="2" id="KW-1185">Reference proteome</keyword>
<evidence type="ECO:0000313" key="1">
    <source>
        <dbReference type="EMBL" id="MPC59816.1"/>
    </source>
</evidence>
<sequence length="152" mass="17401">MASFHQDSNSGHQDHQLWAQFSILFPPNHLSMFILNIDSCSLMISCCVLLPLQAWLAWLFTITSFSVTWKTPGSVVVAEPRSSLTSGVIRDVIMRENISARPWVYQQKHLDSNTSCITIYIWVTHADSHWITFNSEEARFTWLMCPDNALIV</sequence>
<dbReference type="Proteomes" id="UP000324222">
    <property type="component" value="Unassembled WGS sequence"/>
</dbReference>
<comment type="caution">
    <text evidence="1">The sequence shown here is derived from an EMBL/GenBank/DDBJ whole genome shotgun (WGS) entry which is preliminary data.</text>
</comment>
<accession>A0A5B7GQG2</accession>
<dbReference type="EMBL" id="VSRR010016900">
    <property type="protein sequence ID" value="MPC59816.1"/>
    <property type="molecule type" value="Genomic_DNA"/>
</dbReference>
<evidence type="ECO:0000313" key="2">
    <source>
        <dbReference type="Proteomes" id="UP000324222"/>
    </source>
</evidence>
<name>A0A5B7GQG2_PORTR</name>
<gene>
    <name evidence="1" type="ORF">E2C01_053844</name>
</gene>
<proteinExistence type="predicted"/>
<dbReference type="AlphaFoldDB" id="A0A5B7GQG2"/>
<reference evidence="1 2" key="1">
    <citation type="submission" date="2019-05" db="EMBL/GenBank/DDBJ databases">
        <title>Another draft genome of Portunus trituberculatus and its Hox gene families provides insights of decapod evolution.</title>
        <authorList>
            <person name="Jeong J.-H."/>
            <person name="Song I."/>
            <person name="Kim S."/>
            <person name="Choi T."/>
            <person name="Kim D."/>
            <person name="Ryu S."/>
            <person name="Kim W."/>
        </authorList>
    </citation>
    <scope>NUCLEOTIDE SEQUENCE [LARGE SCALE GENOMIC DNA]</scope>
    <source>
        <tissue evidence="1">Muscle</tissue>
    </source>
</reference>
<protein>
    <submittedName>
        <fullName evidence="1">Uncharacterized protein</fullName>
    </submittedName>
</protein>
<organism evidence="1 2">
    <name type="scientific">Portunus trituberculatus</name>
    <name type="common">Swimming crab</name>
    <name type="synonym">Neptunus trituberculatus</name>
    <dbReference type="NCBI Taxonomy" id="210409"/>
    <lineage>
        <taxon>Eukaryota</taxon>
        <taxon>Metazoa</taxon>
        <taxon>Ecdysozoa</taxon>
        <taxon>Arthropoda</taxon>
        <taxon>Crustacea</taxon>
        <taxon>Multicrustacea</taxon>
        <taxon>Malacostraca</taxon>
        <taxon>Eumalacostraca</taxon>
        <taxon>Eucarida</taxon>
        <taxon>Decapoda</taxon>
        <taxon>Pleocyemata</taxon>
        <taxon>Brachyura</taxon>
        <taxon>Eubrachyura</taxon>
        <taxon>Portunoidea</taxon>
        <taxon>Portunidae</taxon>
        <taxon>Portuninae</taxon>
        <taxon>Portunus</taxon>
    </lineage>
</organism>